<organism evidence="1 2">
    <name type="scientific">Lasiodiplodia mahajangana</name>
    <dbReference type="NCBI Taxonomy" id="1108764"/>
    <lineage>
        <taxon>Eukaryota</taxon>
        <taxon>Fungi</taxon>
        <taxon>Dikarya</taxon>
        <taxon>Ascomycota</taxon>
        <taxon>Pezizomycotina</taxon>
        <taxon>Dothideomycetes</taxon>
        <taxon>Dothideomycetes incertae sedis</taxon>
        <taxon>Botryosphaeriales</taxon>
        <taxon>Botryosphaeriaceae</taxon>
        <taxon>Lasiodiplodia</taxon>
    </lineage>
</organism>
<dbReference type="EMBL" id="JAPUUL010000010">
    <property type="protein sequence ID" value="KAJ8133488.1"/>
    <property type="molecule type" value="Genomic_DNA"/>
</dbReference>
<evidence type="ECO:0000313" key="2">
    <source>
        <dbReference type="Proteomes" id="UP001153332"/>
    </source>
</evidence>
<proteinExistence type="predicted"/>
<comment type="caution">
    <text evidence="1">The sequence shown here is derived from an EMBL/GenBank/DDBJ whole genome shotgun (WGS) entry which is preliminary data.</text>
</comment>
<reference evidence="1" key="1">
    <citation type="submission" date="2022-12" db="EMBL/GenBank/DDBJ databases">
        <title>Genome Sequence of Lasiodiplodia mahajangana.</title>
        <authorList>
            <person name="Buettner E."/>
        </authorList>
    </citation>
    <scope>NUCLEOTIDE SEQUENCE</scope>
    <source>
        <strain evidence="1">VT137</strain>
    </source>
</reference>
<name>A0ACC2K141_9PEZI</name>
<gene>
    <name evidence="1" type="ORF">O1611_g140</name>
</gene>
<protein>
    <submittedName>
        <fullName evidence="1">Uncharacterized protein</fullName>
    </submittedName>
</protein>
<accession>A0ACC2K141</accession>
<evidence type="ECO:0000313" key="1">
    <source>
        <dbReference type="EMBL" id="KAJ8133488.1"/>
    </source>
</evidence>
<sequence length="83" mass="9143">MKTYDDTSPESGRIVKRTFCGRCGSPVCGIRGGFEDISIIPIGILDGDKSDLKPQYEFFHKSKVDWIAPIAGSQFFETLPSGQ</sequence>
<dbReference type="Proteomes" id="UP001153332">
    <property type="component" value="Unassembled WGS sequence"/>
</dbReference>
<keyword evidence="2" id="KW-1185">Reference proteome</keyword>